<proteinExistence type="predicted"/>
<dbReference type="EMBL" id="JAVDUM010000019">
    <property type="protein sequence ID" value="MDR6868956.1"/>
    <property type="molecule type" value="Genomic_DNA"/>
</dbReference>
<reference evidence="1 2" key="1">
    <citation type="submission" date="2023-07" db="EMBL/GenBank/DDBJ databases">
        <title>Sorghum-associated microbial communities from plants grown in Nebraska, USA.</title>
        <authorList>
            <person name="Schachtman D."/>
        </authorList>
    </citation>
    <scope>NUCLEOTIDE SEQUENCE [LARGE SCALE GENOMIC DNA]</scope>
    <source>
        <strain evidence="1 2">2980</strain>
    </source>
</reference>
<protein>
    <submittedName>
        <fullName evidence="1">Uncharacterized protein</fullName>
    </submittedName>
</protein>
<keyword evidence="2" id="KW-1185">Reference proteome</keyword>
<sequence length="112" mass="13316">MTINRSKAYDRIHDETWEQYKPSDGAIRASEEHWLKVYAPKWRNRVGMPRLIAEGALSEVSGLLRSINPSLFRSDEDLLARFYRLRDEVTEFSSDFSRENWRRYEQKGDSDD</sequence>
<organism evidence="1 2">
    <name type="scientific">Microbacterium resistens</name>
    <dbReference type="NCBI Taxonomy" id="156977"/>
    <lineage>
        <taxon>Bacteria</taxon>
        <taxon>Bacillati</taxon>
        <taxon>Actinomycetota</taxon>
        <taxon>Actinomycetes</taxon>
        <taxon>Micrococcales</taxon>
        <taxon>Microbacteriaceae</taxon>
        <taxon>Microbacterium</taxon>
    </lineage>
</organism>
<dbReference type="RefSeq" id="WP_310023256.1">
    <property type="nucleotide sequence ID" value="NZ_JAVDUM010000019.1"/>
</dbReference>
<accession>A0ABU1SH65</accession>
<evidence type="ECO:0000313" key="2">
    <source>
        <dbReference type="Proteomes" id="UP001259347"/>
    </source>
</evidence>
<evidence type="ECO:0000313" key="1">
    <source>
        <dbReference type="EMBL" id="MDR6868956.1"/>
    </source>
</evidence>
<gene>
    <name evidence="1" type="ORF">J2Y69_003582</name>
</gene>
<name>A0ABU1SH65_9MICO</name>
<comment type="caution">
    <text evidence="1">The sequence shown here is derived from an EMBL/GenBank/DDBJ whole genome shotgun (WGS) entry which is preliminary data.</text>
</comment>
<dbReference type="Proteomes" id="UP001259347">
    <property type="component" value="Unassembled WGS sequence"/>
</dbReference>